<dbReference type="GO" id="GO:0004190">
    <property type="term" value="F:aspartic-type endopeptidase activity"/>
    <property type="evidence" value="ECO:0007669"/>
    <property type="project" value="InterPro"/>
</dbReference>
<proteinExistence type="inferred from homology"/>
<feature type="transmembrane region" description="Helical" evidence="2">
    <location>
        <begin position="45"/>
        <end position="64"/>
    </location>
</feature>
<dbReference type="OrthoDB" id="5508079at2"/>
<dbReference type="Proteomes" id="UP000276178">
    <property type="component" value="Unassembled WGS sequence"/>
</dbReference>
<dbReference type="RefSeq" id="WP_005831488.1">
    <property type="nucleotide sequence ID" value="NZ_BJOD01000075.1"/>
</dbReference>
<evidence type="ECO:0000313" key="7">
    <source>
        <dbReference type="Proteomes" id="UP000317180"/>
    </source>
</evidence>
<dbReference type="Pfam" id="PF01478">
    <property type="entry name" value="Peptidase_A24"/>
    <property type="match status" value="1"/>
</dbReference>
<evidence type="ECO:0000313" key="4">
    <source>
        <dbReference type="EMBL" id="GED28484.1"/>
    </source>
</evidence>
<gene>
    <name evidence="4" type="ORF">BAG01nite_45860</name>
    <name evidence="5" type="ORF">EB820_24620</name>
</gene>
<feature type="domain" description="Prepilin type IV endopeptidase peptidase" evidence="3">
    <location>
        <begin position="7"/>
        <end position="104"/>
    </location>
</feature>
<keyword evidence="2" id="KW-1133">Transmembrane helix</keyword>
<dbReference type="GeneID" id="82809089"/>
<accession>A0A3M8A9U5</accession>
<feature type="transmembrane region" description="Helical" evidence="2">
    <location>
        <begin position="140"/>
        <end position="158"/>
    </location>
</feature>
<organism evidence="5 6">
    <name type="scientific">Brevibacillus agri</name>
    <dbReference type="NCBI Taxonomy" id="51101"/>
    <lineage>
        <taxon>Bacteria</taxon>
        <taxon>Bacillati</taxon>
        <taxon>Bacillota</taxon>
        <taxon>Bacilli</taxon>
        <taxon>Bacillales</taxon>
        <taxon>Paenibacillaceae</taxon>
        <taxon>Brevibacillus</taxon>
    </lineage>
</organism>
<evidence type="ECO:0000259" key="3">
    <source>
        <dbReference type="Pfam" id="PF01478"/>
    </source>
</evidence>
<dbReference type="GO" id="GO:0006465">
    <property type="term" value="P:signal peptide processing"/>
    <property type="evidence" value="ECO:0007669"/>
    <property type="project" value="TreeGrafter"/>
</dbReference>
<feature type="transmembrane region" description="Helical" evidence="2">
    <location>
        <begin position="85"/>
        <end position="106"/>
    </location>
</feature>
<dbReference type="InterPro" id="IPR000045">
    <property type="entry name" value="Prepilin_IV_endopep_pep"/>
</dbReference>
<dbReference type="Proteomes" id="UP000317180">
    <property type="component" value="Unassembled WGS sequence"/>
</dbReference>
<dbReference type="EMBL" id="BJOD01000075">
    <property type="protein sequence ID" value="GED28484.1"/>
    <property type="molecule type" value="Genomic_DNA"/>
</dbReference>
<evidence type="ECO:0000256" key="1">
    <source>
        <dbReference type="ARBA" id="ARBA00005801"/>
    </source>
</evidence>
<dbReference type="PANTHER" id="PTHR30487">
    <property type="entry name" value="TYPE 4 PREPILIN-LIKE PROTEINS LEADER PEPTIDE-PROCESSING ENZYME"/>
    <property type="match status" value="1"/>
</dbReference>
<reference evidence="4 7" key="2">
    <citation type="submission" date="2019-06" db="EMBL/GenBank/DDBJ databases">
        <title>Whole genome shotgun sequence of Brevibacillus agri NBRC 15538.</title>
        <authorList>
            <person name="Hosoyama A."/>
            <person name="Uohara A."/>
            <person name="Ohji S."/>
            <person name="Ichikawa N."/>
        </authorList>
    </citation>
    <scope>NUCLEOTIDE SEQUENCE [LARGE SCALE GENOMIC DNA]</scope>
    <source>
        <strain evidence="4 7">NBRC 15538</strain>
    </source>
</reference>
<keyword evidence="2" id="KW-0472">Membrane</keyword>
<dbReference type="PANTHER" id="PTHR30487:SF0">
    <property type="entry name" value="PREPILIN LEADER PEPTIDASE_N-METHYLTRANSFERASE-RELATED"/>
    <property type="match status" value="1"/>
</dbReference>
<dbReference type="GO" id="GO:0005886">
    <property type="term" value="C:plasma membrane"/>
    <property type="evidence" value="ECO:0007669"/>
    <property type="project" value="TreeGrafter"/>
</dbReference>
<name>A0A3M8A9U5_9BACL</name>
<evidence type="ECO:0000256" key="2">
    <source>
        <dbReference type="SAM" id="Phobius"/>
    </source>
</evidence>
<comment type="caution">
    <text evidence="5">The sequence shown here is derived from an EMBL/GenBank/DDBJ whole genome shotgun (WGS) entry which is preliminary data.</text>
</comment>
<dbReference type="Gene3D" id="1.20.120.1220">
    <property type="match status" value="1"/>
</dbReference>
<keyword evidence="2" id="KW-0812">Transmembrane</keyword>
<reference evidence="5 6" key="1">
    <citation type="submission" date="2018-10" db="EMBL/GenBank/DDBJ databases">
        <title>Phylogenomics of Brevibacillus.</title>
        <authorList>
            <person name="Dunlap C."/>
        </authorList>
    </citation>
    <scope>NUCLEOTIDE SEQUENCE [LARGE SCALE GENOMIC DNA]</scope>
    <source>
        <strain evidence="5 6">NRRL NRS 1219</strain>
    </source>
</reference>
<protein>
    <submittedName>
        <fullName evidence="5">Prepilin peptidase</fullName>
    </submittedName>
</protein>
<dbReference type="InterPro" id="IPR050882">
    <property type="entry name" value="Prepilin_peptidase/N-MTase"/>
</dbReference>
<sequence>MTNVLVGGLLTIAAWFDWRHRKIPNTLTFSAIVLGFCYQWHTGSLWTSLSGVMGAFLLAAIPVASKGMGMGDLKLLMAIGAWSGWAEVYPLFLHSIVLCILFVLLYPRRWSRLGKNLFVMAVGWTAHRQLWLPGVEKTAFAFPYAVFLLGAFLLRQMLHKVGAA</sequence>
<evidence type="ECO:0000313" key="6">
    <source>
        <dbReference type="Proteomes" id="UP000276178"/>
    </source>
</evidence>
<dbReference type="EMBL" id="RHHN01000096">
    <property type="protein sequence ID" value="RNB47265.1"/>
    <property type="molecule type" value="Genomic_DNA"/>
</dbReference>
<evidence type="ECO:0000313" key="5">
    <source>
        <dbReference type="EMBL" id="RNB47265.1"/>
    </source>
</evidence>
<comment type="similarity">
    <text evidence="1">Belongs to the peptidase A24 family.</text>
</comment>
<dbReference type="AlphaFoldDB" id="A0A3M8A9U5"/>
<keyword evidence="7" id="KW-1185">Reference proteome</keyword>